<sequence length="363" mass="41187">MLCKYIRKSLRIITYRTKNKPSPQFGERKAIPMHTGSILATFPPGVDYNNKQFFGYLTLYNSTLSSFSNIINWTNYTNIVTEFDQWDPSLLTELIEYSHQRGVAVHHMHALGCSSGSSFCNDYFANSQYIYDIDYMAKMGGDGFHMDIEGSFDYDTYKEEWTKEAFGYLKSKNNNYIGSLAVGCYSPEHYNSDYADFFILMCYDMGWGSNPLAPNSPIATVRARVEEWKPFVNHLGKIIIGLPIYGYFADCVNMDYGLFGTTCHIDGENGNNSTGISGIYQLENQYSYVSYQTLPTGEPFANVVTDTETWSIRQYQYDTPASLYAKTVSMGVGGTAIWRLDFFIGLQTTKLNSFYVALSPNNL</sequence>
<dbReference type="Gene3D" id="3.20.20.80">
    <property type="entry name" value="Glycosidases"/>
    <property type="match status" value="1"/>
</dbReference>
<dbReference type="STRING" id="670386.D3B9W3"/>
<comment type="caution">
    <text evidence="1">The sequence shown here is derived from an EMBL/GenBank/DDBJ whole genome shotgun (WGS) entry which is preliminary data.</text>
</comment>
<dbReference type="PANTHER" id="PTHR46290">
    <property type="entry name" value="DI-N-ACETYLCHITOBIASE"/>
    <property type="match status" value="1"/>
</dbReference>
<dbReference type="InterPro" id="IPR017853">
    <property type="entry name" value="GH"/>
</dbReference>
<dbReference type="EMBL" id="ADBJ01000025">
    <property type="protein sequence ID" value="EFA81350.1"/>
    <property type="molecule type" value="Genomic_DNA"/>
</dbReference>
<dbReference type="SUPFAM" id="SSF51445">
    <property type="entry name" value="(Trans)glycosidases"/>
    <property type="match status" value="1"/>
</dbReference>
<name>D3B9W3_HETP5</name>
<evidence type="ECO:0000313" key="2">
    <source>
        <dbReference type="Proteomes" id="UP000001396"/>
    </source>
</evidence>
<dbReference type="RefSeq" id="XP_020433468.1">
    <property type="nucleotide sequence ID" value="XM_020576219.1"/>
</dbReference>
<accession>D3B9W3</accession>
<reference evidence="1 2" key="1">
    <citation type="journal article" date="2011" name="Genome Res.">
        <title>Phylogeny-wide analysis of social amoeba genomes highlights ancient origins for complex intercellular communication.</title>
        <authorList>
            <person name="Heidel A.J."/>
            <person name="Lawal H.M."/>
            <person name="Felder M."/>
            <person name="Schilde C."/>
            <person name="Helps N.R."/>
            <person name="Tunggal B."/>
            <person name="Rivero F."/>
            <person name="John U."/>
            <person name="Schleicher M."/>
            <person name="Eichinger L."/>
            <person name="Platzer M."/>
            <person name="Noegel A.A."/>
            <person name="Schaap P."/>
            <person name="Gloeckner G."/>
        </authorList>
    </citation>
    <scope>NUCLEOTIDE SEQUENCE [LARGE SCALE GENOMIC DNA]</scope>
    <source>
        <strain evidence="2">ATCC 26659 / Pp 5 / PN500</strain>
    </source>
</reference>
<dbReference type="GeneID" id="31360818"/>
<evidence type="ECO:0000313" key="1">
    <source>
        <dbReference type="EMBL" id="EFA81350.1"/>
    </source>
</evidence>
<dbReference type="InParanoid" id="D3B9W3"/>
<evidence type="ECO:0008006" key="3">
    <source>
        <dbReference type="Google" id="ProtNLM"/>
    </source>
</evidence>
<protein>
    <recommendedName>
        <fullName evidence="3">GH18 domain-containing protein</fullName>
    </recommendedName>
</protein>
<dbReference type="AlphaFoldDB" id="D3B9W3"/>
<dbReference type="InterPro" id="IPR051887">
    <property type="entry name" value="GH18_Domain-Containing"/>
</dbReference>
<dbReference type="GO" id="GO:0009313">
    <property type="term" value="P:oligosaccharide catabolic process"/>
    <property type="evidence" value="ECO:0007669"/>
    <property type="project" value="TreeGrafter"/>
</dbReference>
<gene>
    <name evidence="1" type="ORF">PPL_05333</name>
</gene>
<dbReference type="OMA" id="CVEYMAN"/>
<dbReference type="GO" id="GO:0005615">
    <property type="term" value="C:extracellular space"/>
    <property type="evidence" value="ECO:0007669"/>
    <property type="project" value="TreeGrafter"/>
</dbReference>
<proteinExistence type="predicted"/>
<keyword evidence="2" id="KW-1185">Reference proteome</keyword>
<organism evidence="1 2">
    <name type="scientific">Heterostelium pallidum (strain ATCC 26659 / Pp 5 / PN500)</name>
    <name type="common">Cellular slime mold</name>
    <name type="synonym">Polysphondylium pallidum</name>
    <dbReference type="NCBI Taxonomy" id="670386"/>
    <lineage>
        <taxon>Eukaryota</taxon>
        <taxon>Amoebozoa</taxon>
        <taxon>Evosea</taxon>
        <taxon>Eumycetozoa</taxon>
        <taxon>Dictyostelia</taxon>
        <taxon>Acytosteliales</taxon>
        <taxon>Acytosteliaceae</taxon>
        <taxon>Heterostelium</taxon>
    </lineage>
</organism>
<dbReference type="PANTHER" id="PTHR46290:SF5">
    <property type="entry name" value="GH18 DOMAIN-CONTAINING PROTEIN"/>
    <property type="match status" value="1"/>
</dbReference>
<dbReference type="Proteomes" id="UP000001396">
    <property type="component" value="Unassembled WGS sequence"/>
</dbReference>